<evidence type="ECO:0000256" key="1">
    <source>
        <dbReference type="SAM" id="MobiDB-lite"/>
    </source>
</evidence>
<comment type="caution">
    <text evidence="2">The sequence shown here is derived from an EMBL/GenBank/DDBJ whole genome shotgun (WGS) entry which is preliminary data.</text>
</comment>
<dbReference type="EMBL" id="AZYO01000125">
    <property type="protein sequence ID" value="KOS53367.1"/>
    <property type="molecule type" value="Genomic_DNA"/>
</dbReference>
<feature type="compositionally biased region" description="Basic and acidic residues" evidence="1">
    <location>
        <begin position="53"/>
        <end position="67"/>
    </location>
</feature>
<organism evidence="2 3">
    <name type="scientific">Rhodococcus rhodochrous KG-21</name>
    <dbReference type="NCBI Taxonomy" id="1441923"/>
    <lineage>
        <taxon>Bacteria</taxon>
        <taxon>Bacillati</taxon>
        <taxon>Actinomycetota</taxon>
        <taxon>Actinomycetes</taxon>
        <taxon>Mycobacteriales</taxon>
        <taxon>Nocardiaceae</taxon>
        <taxon>Rhodococcus</taxon>
    </lineage>
</organism>
<accession>A0A0M9WLH6</accession>
<evidence type="ECO:0000313" key="2">
    <source>
        <dbReference type="EMBL" id="KOS53367.1"/>
    </source>
</evidence>
<name>A0A0M9WLH6_RHORH</name>
<evidence type="ECO:0000313" key="3">
    <source>
        <dbReference type="Proteomes" id="UP000037712"/>
    </source>
</evidence>
<feature type="region of interest" description="Disordered" evidence="1">
    <location>
        <begin position="32"/>
        <end position="67"/>
    </location>
</feature>
<dbReference type="RefSeq" id="WP_054375128.1">
    <property type="nucleotide sequence ID" value="NZ_AZYO01000125.1"/>
</dbReference>
<protein>
    <submittedName>
        <fullName evidence="2">Uncharacterized protein</fullName>
    </submittedName>
</protein>
<proteinExistence type="predicted"/>
<reference evidence="3" key="2">
    <citation type="submission" date="2015-01" db="EMBL/GenBank/DDBJ databases">
        <title>Draft genome sequence of potential hydrocarbon metabolising strain of Rhodococcus rhodochrous.</title>
        <authorList>
            <person name="Aggarwal R.K."/>
            <person name="Dawar C."/>
        </authorList>
    </citation>
    <scope>NUCLEOTIDE SEQUENCE [LARGE SCALE GENOMIC DNA]</scope>
    <source>
        <strain evidence="3">KG-21</strain>
    </source>
</reference>
<dbReference type="Proteomes" id="UP000037712">
    <property type="component" value="Unassembled WGS sequence"/>
</dbReference>
<dbReference type="PATRIC" id="fig|1441923.3.peg.5644"/>
<sequence length="67" mass="7249">MNVIASLLVAWVAVAAVVATIVGAAIALRAEHRSPRSGPMQPKGLRRRPHRAARAERPRTVCAELRD</sequence>
<reference evidence="2 3" key="1">
    <citation type="journal article" date="2015" name="Genome Announc.">
        <title>Draft Genome Sequence of Rhodococcus rhodochrous Strain KG-21, a Soil Isolate from Oil Fields of Krishna-Godavari Basin, India.</title>
        <authorList>
            <person name="Dawar C."/>
            <person name="Aggarwal R.K."/>
        </authorList>
    </citation>
    <scope>NUCLEOTIDE SEQUENCE [LARGE SCALE GENOMIC DNA]</scope>
    <source>
        <strain evidence="2 3">KG-21</strain>
    </source>
</reference>
<gene>
    <name evidence="2" type="ORF">Z051_25930</name>
</gene>
<dbReference type="AlphaFoldDB" id="A0A0M9WLH6"/>